<name>A0ABU1LE17_9FLAO</name>
<dbReference type="Proteomes" id="UP001184853">
    <property type="component" value="Unassembled WGS sequence"/>
</dbReference>
<protein>
    <recommendedName>
        <fullName evidence="4">TonB-like protein</fullName>
    </recommendedName>
</protein>
<dbReference type="Gene3D" id="3.30.1150.10">
    <property type="match status" value="1"/>
</dbReference>
<feature type="signal peptide" evidence="1">
    <location>
        <begin position="1"/>
        <end position="18"/>
    </location>
</feature>
<dbReference type="SUPFAM" id="SSF74653">
    <property type="entry name" value="TolA/TonB C-terminal domain"/>
    <property type="match status" value="1"/>
</dbReference>
<sequence>MKKIILFLFFTFNCWALAQNTPRYDYKPAVQSIPQEILQKLGFPDYKANIAETEPTFQGGLYIFRAAISDKFDTSAVESGSGRLSTILFFIIEKDGTISEVTTSGANGDFNKEAERTVKSIKNIWVPAKAGNKPIRYVYELPLVMNFD</sequence>
<dbReference type="RefSeq" id="WP_115982876.1">
    <property type="nucleotide sequence ID" value="NZ_JAVDQS010000004.1"/>
</dbReference>
<evidence type="ECO:0008006" key="4">
    <source>
        <dbReference type="Google" id="ProtNLM"/>
    </source>
</evidence>
<proteinExistence type="predicted"/>
<evidence type="ECO:0000313" key="2">
    <source>
        <dbReference type="EMBL" id="MDR6404954.1"/>
    </source>
</evidence>
<accession>A0ABU1LE17</accession>
<evidence type="ECO:0000256" key="1">
    <source>
        <dbReference type="SAM" id="SignalP"/>
    </source>
</evidence>
<reference evidence="2 3" key="1">
    <citation type="submission" date="2023-07" db="EMBL/GenBank/DDBJ databases">
        <title>Sorghum-associated microbial communities from plants grown in Nebraska, USA.</title>
        <authorList>
            <person name="Schachtman D."/>
        </authorList>
    </citation>
    <scope>NUCLEOTIDE SEQUENCE [LARGE SCALE GENOMIC DNA]</scope>
    <source>
        <strain evidence="2 3">DS1709</strain>
    </source>
</reference>
<gene>
    <name evidence="2" type="ORF">J2781_001878</name>
</gene>
<evidence type="ECO:0000313" key="3">
    <source>
        <dbReference type="Proteomes" id="UP001184853"/>
    </source>
</evidence>
<comment type="caution">
    <text evidence="2">The sequence shown here is derived from an EMBL/GenBank/DDBJ whole genome shotgun (WGS) entry which is preliminary data.</text>
</comment>
<dbReference type="EMBL" id="JAVDQS010000004">
    <property type="protein sequence ID" value="MDR6404954.1"/>
    <property type="molecule type" value="Genomic_DNA"/>
</dbReference>
<keyword evidence="1" id="KW-0732">Signal</keyword>
<organism evidence="2 3">
    <name type="scientific">Chryseobacterium geocarposphaerae</name>
    <dbReference type="NCBI Taxonomy" id="1416776"/>
    <lineage>
        <taxon>Bacteria</taxon>
        <taxon>Pseudomonadati</taxon>
        <taxon>Bacteroidota</taxon>
        <taxon>Flavobacteriia</taxon>
        <taxon>Flavobacteriales</taxon>
        <taxon>Weeksellaceae</taxon>
        <taxon>Chryseobacterium group</taxon>
        <taxon>Chryseobacterium</taxon>
    </lineage>
</organism>
<feature type="chain" id="PRO_5046314334" description="TonB-like protein" evidence="1">
    <location>
        <begin position="19"/>
        <end position="148"/>
    </location>
</feature>
<keyword evidence="3" id="KW-1185">Reference proteome</keyword>